<protein>
    <recommendedName>
        <fullName evidence="3">Protein kinase domain-containing protein</fullName>
    </recommendedName>
</protein>
<dbReference type="Gene3D" id="1.10.510.10">
    <property type="entry name" value="Transferase(Phosphotransferase) domain 1"/>
    <property type="match status" value="1"/>
</dbReference>
<gene>
    <name evidence="1" type="ORF">sscle_09g072980</name>
</gene>
<sequence>MVQTLGKLPEPWWTMWENRSMFFDEDGEPKKIWRDGIIRANKFDLDEMIADVGAEDEEDDDPQRNCAMMLEPNGVKVPEGEALQMIDLLERILKWKPEERISIKEIMDHRWLL</sequence>
<dbReference type="EMBL" id="CP017822">
    <property type="protein sequence ID" value="APA12528.1"/>
    <property type="molecule type" value="Genomic_DNA"/>
</dbReference>
<reference evidence="2" key="1">
    <citation type="journal article" date="2017" name="Genome Biol. Evol.">
        <title>The complete genome sequence of the phytopathogenic fungus Sclerotinia sclerotiorum reveals insights into the genome architecture of broad host range pathogens.</title>
        <authorList>
            <person name="Derbyshire M."/>
            <person name="Denton-Giles M."/>
            <person name="Hegedus D."/>
            <person name="Seifbarghy S."/>
            <person name="Rollins J."/>
            <person name="van Kan J."/>
            <person name="Seidl M.F."/>
            <person name="Faino L."/>
            <person name="Mbengue M."/>
            <person name="Navaud O."/>
            <person name="Raffaele S."/>
            <person name="Hammond-Kosack K."/>
            <person name="Heard S."/>
            <person name="Oliver R."/>
        </authorList>
    </citation>
    <scope>NUCLEOTIDE SEQUENCE [LARGE SCALE GENOMIC DNA]</scope>
    <source>
        <strain evidence="2">ATCC 18683 / 1980 / Ss-1</strain>
    </source>
</reference>
<organism evidence="1 2">
    <name type="scientific">Sclerotinia sclerotiorum (strain ATCC 18683 / 1980 / Ss-1)</name>
    <name type="common">White mold</name>
    <name type="synonym">Whetzelinia sclerotiorum</name>
    <dbReference type="NCBI Taxonomy" id="665079"/>
    <lineage>
        <taxon>Eukaryota</taxon>
        <taxon>Fungi</taxon>
        <taxon>Dikarya</taxon>
        <taxon>Ascomycota</taxon>
        <taxon>Pezizomycotina</taxon>
        <taxon>Leotiomycetes</taxon>
        <taxon>Helotiales</taxon>
        <taxon>Sclerotiniaceae</taxon>
        <taxon>Sclerotinia</taxon>
    </lineage>
</organism>
<dbReference type="VEuPathDB" id="FungiDB:sscle_09g072980"/>
<dbReference type="SUPFAM" id="SSF56112">
    <property type="entry name" value="Protein kinase-like (PK-like)"/>
    <property type="match status" value="1"/>
</dbReference>
<proteinExistence type="predicted"/>
<accession>A0A1D9QC93</accession>
<evidence type="ECO:0008006" key="3">
    <source>
        <dbReference type="Google" id="ProtNLM"/>
    </source>
</evidence>
<name>A0A1D9QC93_SCLS1</name>
<dbReference type="InterPro" id="IPR011009">
    <property type="entry name" value="Kinase-like_dom_sf"/>
</dbReference>
<dbReference type="OrthoDB" id="5979581at2759"/>
<dbReference type="Proteomes" id="UP000177798">
    <property type="component" value="Chromosome 9"/>
</dbReference>
<dbReference type="AlphaFoldDB" id="A0A1D9QC93"/>
<evidence type="ECO:0000313" key="1">
    <source>
        <dbReference type="EMBL" id="APA12528.1"/>
    </source>
</evidence>
<evidence type="ECO:0000313" key="2">
    <source>
        <dbReference type="Proteomes" id="UP000177798"/>
    </source>
</evidence>